<feature type="domain" description="Rubredoxin-like" evidence="8">
    <location>
        <begin position="1"/>
        <end position="52"/>
    </location>
</feature>
<proteinExistence type="inferred from homology"/>
<name>A0ABT8M296_9EURY</name>
<comment type="function">
    <text evidence="1 7">Rubredoxin is a small nonheme, iron protein lacking acid-labile sulfide. Its single Fe, chelated to 4 Cys, functions as an electron acceptor and may also stabilize the conformation of the molecule.</text>
</comment>
<dbReference type="InterPro" id="IPR050526">
    <property type="entry name" value="Rubredoxin_ET"/>
</dbReference>
<evidence type="ECO:0000256" key="1">
    <source>
        <dbReference type="ARBA" id="ARBA00002360"/>
    </source>
</evidence>
<comment type="caution">
    <text evidence="9">The sequence shown here is derived from an EMBL/GenBank/DDBJ whole genome shotgun (WGS) entry which is preliminary data.</text>
</comment>
<keyword evidence="10" id="KW-1185">Reference proteome</keyword>
<dbReference type="SUPFAM" id="SSF57802">
    <property type="entry name" value="Rubredoxin-like"/>
    <property type="match status" value="1"/>
</dbReference>
<keyword evidence="4 7" id="KW-0479">Metal-binding</keyword>
<dbReference type="InterPro" id="IPR024935">
    <property type="entry name" value="Rubredoxin_dom"/>
</dbReference>
<evidence type="ECO:0000256" key="5">
    <source>
        <dbReference type="ARBA" id="ARBA00022982"/>
    </source>
</evidence>
<gene>
    <name evidence="9" type="ORF">FGW20_02875</name>
</gene>
<evidence type="ECO:0000256" key="6">
    <source>
        <dbReference type="ARBA" id="ARBA00023004"/>
    </source>
</evidence>
<dbReference type="Gene3D" id="2.20.28.10">
    <property type="match status" value="1"/>
</dbReference>
<dbReference type="PANTHER" id="PTHR47627:SF1">
    <property type="entry name" value="RUBREDOXIN-1-RELATED"/>
    <property type="match status" value="1"/>
</dbReference>
<keyword evidence="3 7" id="KW-0813">Transport</keyword>
<evidence type="ECO:0000256" key="4">
    <source>
        <dbReference type="ARBA" id="ARBA00022723"/>
    </source>
</evidence>
<evidence type="ECO:0000313" key="9">
    <source>
        <dbReference type="EMBL" id="MDN7012005.1"/>
    </source>
</evidence>
<protein>
    <recommendedName>
        <fullName evidence="7">Rubredoxin</fullName>
    </recommendedName>
</protein>
<keyword evidence="5 7" id="KW-0249">Electron transport</keyword>
<organism evidence="9 10">
    <name type="scientific">Methanoculleus methanifontis</name>
    <dbReference type="NCBI Taxonomy" id="2584086"/>
    <lineage>
        <taxon>Archaea</taxon>
        <taxon>Methanobacteriati</taxon>
        <taxon>Methanobacteriota</taxon>
        <taxon>Stenosarchaea group</taxon>
        <taxon>Methanomicrobia</taxon>
        <taxon>Methanomicrobiales</taxon>
        <taxon>Methanomicrobiaceae</taxon>
        <taxon>Methanoculleus</taxon>
    </lineage>
</organism>
<evidence type="ECO:0000256" key="2">
    <source>
        <dbReference type="ARBA" id="ARBA00005337"/>
    </source>
</evidence>
<dbReference type="PROSITE" id="PS50903">
    <property type="entry name" value="RUBREDOXIN_LIKE"/>
    <property type="match status" value="1"/>
</dbReference>
<reference evidence="9" key="1">
    <citation type="submission" date="2019-05" db="EMBL/GenBank/DDBJ databases">
        <title>Isolation and characterization of methanogens from the cold seep sediment at Four-Way Closure Ridge.</title>
        <authorList>
            <person name="You Y.-T."/>
            <person name="Chen S.-C."/>
            <person name="Zhang W.-L."/>
            <person name="Lai M.-C."/>
        </authorList>
    </citation>
    <scope>NUCLEOTIDE SEQUENCE</scope>
    <source>
        <strain evidence="9">FWC-SCC3</strain>
    </source>
</reference>
<evidence type="ECO:0000256" key="3">
    <source>
        <dbReference type="ARBA" id="ARBA00022448"/>
    </source>
</evidence>
<dbReference type="EMBL" id="VCYI01000003">
    <property type="protein sequence ID" value="MDN7012005.1"/>
    <property type="molecule type" value="Genomic_DNA"/>
</dbReference>
<comment type="cofactor">
    <cofactor evidence="7">
        <name>Fe(3+)</name>
        <dbReference type="ChEBI" id="CHEBI:29034"/>
    </cofactor>
    <text evidence="7">Binds 1 Fe(3+) ion per subunit.</text>
</comment>
<evidence type="ECO:0000256" key="7">
    <source>
        <dbReference type="PIRNR" id="PIRNR000071"/>
    </source>
</evidence>
<comment type="similarity">
    <text evidence="2 7">Belongs to the rubredoxin family.</text>
</comment>
<keyword evidence="6 7" id="KW-0408">Iron</keyword>
<accession>A0ABT8M296</accession>
<evidence type="ECO:0000259" key="8">
    <source>
        <dbReference type="PROSITE" id="PS50903"/>
    </source>
</evidence>
<dbReference type="PRINTS" id="PR00163">
    <property type="entry name" value="RUBREDOXIN"/>
</dbReference>
<dbReference type="InterPro" id="IPR024934">
    <property type="entry name" value="Rubredoxin-like_dom"/>
</dbReference>
<dbReference type="Pfam" id="PF00301">
    <property type="entry name" value="Rubredoxin"/>
    <property type="match status" value="1"/>
</dbReference>
<dbReference type="CDD" id="cd00730">
    <property type="entry name" value="rubredoxin"/>
    <property type="match status" value="1"/>
</dbReference>
<dbReference type="PANTHER" id="PTHR47627">
    <property type="entry name" value="RUBREDOXIN"/>
    <property type="match status" value="1"/>
</dbReference>
<dbReference type="Proteomes" id="UP001168423">
    <property type="component" value="Unassembled WGS sequence"/>
</dbReference>
<dbReference type="InterPro" id="IPR024922">
    <property type="entry name" value="Rubredoxin"/>
</dbReference>
<dbReference type="PIRSF" id="PIRSF000071">
    <property type="entry name" value="Rubredoxin"/>
    <property type="match status" value="1"/>
</dbReference>
<sequence>MDSYRCGLCGYVYNPRAGEPDHGVQPRTEFGDLPEDWACSRCGAEKNLFRKA</sequence>
<evidence type="ECO:0000313" key="10">
    <source>
        <dbReference type="Proteomes" id="UP001168423"/>
    </source>
</evidence>